<dbReference type="FunFam" id="3.40.1380.10:FF:000003">
    <property type="entry name" value="ATP synthase subunit gamma"/>
    <property type="match status" value="1"/>
</dbReference>
<evidence type="ECO:0000256" key="12">
    <source>
        <dbReference type="SAM" id="Coils"/>
    </source>
</evidence>
<comment type="subcellular location">
    <subcellularLocation>
        <location evidence="1">Mitochondrion inner membrane</location>
        <topology evidence="1">Peripheral membrane protein</topology>
    </subcellularLocation>
</comment>
<comment type="caution">
    <text evidence="13">The sequence shown here is derived from an EMBL/GenBank/DDBJ whole genome shotgun (WGS) entry which is preliminary data.</text>
</comment>
<keyword evidence="6 11" id="KW-0406">Ion transport</keyword>
<organism evidence="13 14">
    <name type="scientific">Synchytrium microbalum</name>
    <dbReference type="NCBI Taxonomy" id="1806994"/>
    <lineage>
        <taxon>Eukaryota</taxon>
        <taxon>Fungi</taxon>
        <taxon>Fungi incertae sedis</taxon>
        <taxon>Chytridiomycota</taxon>
        <taxon>Chytridiomycota incertae sedis</taxon>
        <taxon>Chytridiomycetes</taxon>
        <taxon>Synchytriales</taxon>
        <taxon>Synchytriaceae</taxon>
        <taxon>Synchytrium</taxon>
    </lineage>
</organism>
<keyword evidence="12" id="KW-0175">Coiled coil</keyword>
<evidence type="ECO:0000256" key="9">
    <source>
        <dbReference type="ARBA" id="ARBA00023196"/>
    </source>
</evidence>
<sequence>MATLKEVSMRLKSVQNIGKITKSMKMIASTKVTRAQRNMEVARVFGTAGTAVFKYTETVEPENGKVLAVAVSSDRGLCGGIHSSIAKAVKRYVAANPETQVVVLGDKARNQIIREARSNMQVSFSGVAKGFPTWTESCMIADEILQTGIEYDAVKVFYNKFKSVIAFDTTAVPVFTVAALEASQSAPPPQNRSKSHIHTFIAKLSAYEIGDSVLKNFEEFTFANTLFWTISEGNASEMAAKRTAMENATKNADEMTAKLRLTYNRGRQAAITNELIEIITGASAM</sequence>
<dbReference type="GeneID" id="42003819"/>
<dbReference type="STRING" id="1806994.A0A507C5G7"/>
<keyword evidence="8" id="KW-0472">Membrane</keyword>
<dbReference type="PIRSF" id="PIRSF039089">
    <property type="entry name" value="ATP_synthase_gamma"/>
    <property type="match status" value="1"/>
</dbReference>
<keyword evidence="3 11" id="KW-0813">Transport</keyword>
<dbReference type="GO" id="GO:0046933">
    <property type="term" value="F:proton-transporting ATP synthase activity, rotational mechanism"/>
    <property type="evidence" value="ECO:0007669"/>
    <property type="project" value="InterPro"/>
</dbReference>
<dbReference type="EMBL" id="QEAO01000011">
    <property type="protein sequence ID" value="TPX34922.1"/>
    <property type="molecule type" value="Genomic_DNA"/>
</dbReference>
<dbReference type="Gene3D" id="1.10.287.80">
    <property type="entry name" value="ATP synthase, gamma subunit, helix hairpin domain"/>
    <property type="match status" value="2"/>
</dbReference>
<dbReference type="NCBIfam" id="TIGR01146">
    <property type="entry name" value="ATPsyn_F1gamma"/>
    <property type="match status" value="1"/>
</dbReference>
<gene>
    <name evidence="13" type="ORF">SmJEL517_g02594</name>
</gene>
<dbReference type="AlphaFoldDB" id="A0A507C5G7"/>
<reference evidence="13 14" key="1">
    <citation type="journal article" date="2019" name="Sci. Rep.">
        <title>Comparative genomics of chytrid fungi reveal insights into the obligate biotrophic and pathogenic lifestyle of Synchytrium endobioticum.</title>
        <authorList>
            <person name="van de Vossenberg B.T.L.H."/>
            <person name="Warris S."/>
            <person name="Nguyen H.D.T."/>
            <person name="van Gent-Pelzer M.P.E."/>
            <person name="Joly D.L."/>
            <person name="van de Geest H.C."/>
            <person name="Bonants P.J.M."/>
            <person name="Smith D.S."/>
            <person name="Levesque C.A."/>
            <person name="van der Lee T.A.J."/>
        </authorList>
    </citation>
    <scope>NUCLEOTIDE SEQUENCE [LARGE SCALE GENOMIC DNA]</scope>
    <source>
        <strain evidence="13 14">JEL517</strain>
    </source>
</reference>
<feature type="coiled-coil region" evidence="12">
    <location>
        <begin position="238"/>
        <end position="265"/>
    </location>
</feature>
<dbReference type="InterPro" id="IPR035968">
    <property type="entry name" value="ATP_synth_F1_ATPase_gsu"/>
</dbReference>
<evidence type="ECO:0000256" key="10">
    <source>
        <dbReference type="ARBA" id="ARBA00023310"/>
    </source>
</evidence>
<dbReference type="Proteomes" id="UP000319731">
    <property type="component" value="Unassembled WGS sequence"/>
</dbReference>
<dbReference type="GO" id="GO:0045259">
    <property type="term" value="C:proton-transporting ATP synthase complex"/>
    <property type="evidence" value="ECO:0007669"/>
    <property type="project" value="UniProtKB-KW"/>
</dbReference>
<dbReference type="InterPro" id="IPR000131">
    <property type="entry name" value="ATP_synth_F1_gsu"/>
</dbReference>
<name>A0A507C5G7_9FUNG</name>
<evidence type="ECO:0000256" key="11">
    <source>
        <dbReference type="RuleBase" id="RU004001"/>
    </source>
</evidence>
<comment type="subunit">
    <text evidence="11">F-type ATPases have 2 components, CF(1) - the catalytic core - and CF(0) - the membrane proton channel. CF(1) and CF(0) have multiple subunits.</text>
</comment>
<accession>A0A507C5G7</accession>
<keyword evidence="7" id="KW-0496">Mitochondrion</keyword>
<dbReference type="CDD" id="cd12151">
    <property type="entry name" value="F1-ATPase_gamma"/>
    <property type="match status" value="1"/>
</dbReference>
<evidence type="ECO:0000256" key="4">
    <source>
        <dbReference type="ARBA" id="ARBA00022781"/>
    </source>
</evidence>
<evidence type="ECO:0000313" key="13">
    <source>
        <dbReference type="EMBL" id="TPX34922.1"/>
    </source>
</evidence>
<keyword evidence="4 11" id="KW-0375">Hydrogen ion transport</keyword>
<proteinExistence type="inferred from homology"/>
<dbReference type="Pfam" id="PF00231">
    <property type="entry name" value="ATP-synt"/>
    <property type="match status" value="1"/>
</dbReference>
<dbReference type="OrthoDB" id="239812at2759"/>
<evidence type="ECO:0000256" key="7">
    <source>
        <dbReference type="ARBA" id="ARBA00023128"/>
    </source>
</evidence>
<keyword evidence="5" id="KW-0999">Mitochondrion inner membrane</keyword>
<comment type="similarity">
    <text evidence="2 11">Belongs to the ATPase gamma chain family.</text>
</comment>
<dbReference type="SUPFAM" id="SSF52943">
    <property type="entry name" value="ATP synthase (F1-ATPase), gamma subunit"/>
    <property type="match status" value="1"/>
</dbReference>
<keyword evidence="10 11" id="KW-0066">ATP synthesis</keyword>
<evidence type="ECO:0000256" key="1">
    <source>
        <dbReference type="ARBA" id="ARBA00004637"/>
    </source>
</evidence>
<dbReference type="Gene3D" id="3.40.1380.10">
    <property type="match status" value="1"/>
</dbReference>
<dbReference type="PRINTS" id="PR00126">
    <property type="entry name" value="ATPASEGAMMA"/>
</dbReference>
<keyword evidence="14" id="KW-1185">Reference proteome</keyword>
<dbReference type="PROSITE" id="PS00153">
    <property type="entry name" value="ATPASE_GAMMA"/>
    <property type="match status" value="1"/>
</dbReference>
<keyword evidence="9 11" id="KW-0139">CF(1)</keyword>
<dbReference type="RefSeq" id="XP_031025560.1">
    <property type="nucleotide sequence ID" value="XM_031168522.1"/>
</dbReference>
<protein>
    <recommendedName>
        <fullName evidence="11">ATP synthase subunit gamma</fullName>
    </recommendedName>
</protein>
<dbReference type="InterPro" id="IPR023632">
    <property type="entry name" value="ATP_synth_F1_gsu_CS"/>
</dbReference>
<evidence type="ECO:0000256" key="8">
    <source>
        <dbReference type="ARBA" id="ARBA00023136"/>
    </source>
</evidence>
<evidence type="ECO:0000256" key="3">
    <source>
        <dbReference type="ARBA" id="ARBA00022448"/>
    </source>
</evidence>
<dbReference type="GO" id="GO:0005743">
    <property type="term" value="C:mitochondrial inner membrane"/>
    <property type="evidence" value="ECO:0007669"/>
    <property type="project" value="UniProtKB-SubCell"/>
</dbReference>
<evidence type="ECO:0000313" key="14">
    <source>
        <dbReference type="Proteomes" id="UP000319731"/>
    </source>
</evidence>
<evidence type="ECO:0000256" key="2">
    <source>
        <dbReference type="ARBA" id="ARBA00007681"/>
    </source>
</evidence>
<evidence type="ECO:0000256" key="5">
    <source>
        <dbReference type="ARBA" id="ARBA00022792"/>
    </source>
</evidence>
<dbReference type="PANTHER" id="PTHR11693">
    <property type="entry name" value="ATP SYNTHASE GAMMA CHAIN"/>
    <property type="match status" value="1"/>
</dbReference>
<evidence type="ECO:0000256" key="6">
    <source>
        <dbReference type="ARBA" id="ARBA00023065"/>
    </source>
</evidence>
<dbReference type="PANTHER" id="PTHR11693:SF22">
    <property type="entry name" value="ATP SYNTHASE SUBUNIT GAMMA, MITOCHONDRIAL"/>
    <property type="match status" value="1"/>
</dbReference>